<name>A0A8X6SDF8_TRICX</name>
<proteinExistence type="predicted"/>
<evidence type="ECO:0000313" key="2">
    <source>
        <dbReference type="EMBL" id="GFY11534.1"/>
    </source>
</evidence>
<comment type="caution">
    <text evidence="2">The sequence shown here is derived from an EMBL/GenBank/DDBJ whole genome shotgun (WGS) entry which is preliminary data.</text>
</comment>
<protein>
    <submittedName>
        <fullName evidence="2">Uncharacterized protein</fullName>
    </submittedName>
</protein>
<evidence type="ECO:0000313" key="3">
    <source>
        <dbReference type="Proteomes" id="UP000887159"/>
    </source>
</evidence>
<reference evidence="2" key="1">
    <citation type="submission" date="2020-08" db="EMBL/GenBank/DDBJ databases">
        <title>Multicomponent nature underlies the extraordinary mechanical properties of spider dragline silk.</title>
        <authorList>
            <person name="Kono N."/>
            <person name="Nakamura H."/>
            <person name="Mori M."/>
            <person name="Yoshida Y."/>
            <person name="Ohtoshi R."/>
            <person name="Malay A.D."/>
            <person name="Moran D.A.P."/>
            <person name="Tomita M."/>
            <person name="Numata K."/>
            <person name="Arakawa K."/>
        </authorList>
    </citation>
    <scope>NUCLEOTIDE SEQUENCE</scope>
</reference>
<dbReference type="Proteomes" id="UP000887159">
    <property type="component" value="Unassembled WGS sequence"/>
</dbReference>
<sequence length="147" mass="16151">MSLSIVHSQVFKMSSAPWSTASKLESQWSCFAAYELLLNDGKSSLSTANVSPLFKLHKLWKLFPIFKLSATRQARQSKAVDGRSSSVKATGSEASKKRNAAAKGLHPLDSPSSMIIIRNHFHKRTIGGRTAIPEPMVTAVDAKRRLQ</sequence>
<keyword evidence="3" id="KW-1185">Reference proteome</keyword>
<feature type="compositionally biased region" description="Polar residues" evidence="1">
    <location>
        <begin position="83"/>
        <end position="93"/>
    </location>
</feature>
<dbReference type="EMBL" id="BMAU01021306">
    <property type="protein sequence ID" value="GFY11534.1"/>
    <property type="molecule type" value="Genomic_DNA"/>
</dbReference>
<organism evidence="2 3">
    <name type="scientific">Trichonephila clavipes</name>
    <name type="common">Golden silk orbweaver</name>
    <name type="synonym">Nephila clavipes</name>
    <dbReference type="NCBI Taxonomy" id="2585209"/>
    <lineage>
        <taxon>Eukaryota</taxon>
        <taxon>Metazoa</taxon>
        <taxon>Ecdysozoa</taxon>
        <taxon>Arthropoda</taxon>
        <taxon>Chelicerata</taxon>
        <taxon>Arachnida</taxon>
        <taxon>Araneae</taxon>
        <taxon>Araneomorphae</taxon>
        <taxon>Entelegynae</taxon>
        <taxon>Araneoidea</taxon>
        <taxon>Nephilidae</taxon>
        <taxon>Trichonephila</taxon>
    </lineage>
</organism>
<accession>A0A8X6SDF8</accession>
<evidence type="ECO:0000256" key="1">
    <source>
        <dbReference type="SAM" id="MobiDB-lite"/>
    </source>
</evidence>
<feature type="region of interest" description="Disordered" evidence="1">
    <location>
        <begin position="75"/>
        <end position="107"/>
    </location>
</feature>
<dbReference type="AlphaFoldDB" id="A0A8X6SDF8"/>
<gene>
    <name evidence="2" type="ORF">TNCV_4230031</name>
</gene>